<gene>
    <name evidence="2" type="ORF">CBM2634_A160214</name>
</gene>
<reference evidence="2 3" key="1">
    <citation type="submission" date="2018-01" db="EMBL/GenBank/DDBJ databases">
        <authorList>
            <person name="Gaut B.S."/>
            <person name="Morton B.R."/>
            <person name="Clegg M.T."/>
            <person name="Duvall M.R."/>
        </authorList>
    </citation>
    <scope>NUCLEOTIDE SEQUENCE [LARGE SCALE GENOMIC DNA]</scope>
    <source>
        <strain evidence="2">Cupriavidus taiwanensis cmp 52</strain>
    </source>
</reference>
<evidence type="ECO:0000313" key="2">
    <source>
        <dbReference type="EMBL" id="SPR96858.1"/>
    </source>
</evidence>
<name>A0A375IW83_9BURK</name>
<dbReference type="Proteomes" id="UP000256805">
    <property type="component" value="Unassembled WGS sequence"/>
</dbReference>
<organism evidence="2 3">
    <name type="scientific">Cupriavidus taiwanensis</name>
    <dbReference type="NCBI Taxonomy" id="164546"/>
    <lineage>
        <taxon>Bacteria</taxon>
        <taxon>Pseudomonadati</taxon>
        <taxon>Pseudomonadota</taxon>
        <taxon>Betaproteobacteria</taxon>
        <taxon>Burkholderiales</taxon>
        <taxon>Burkholderiaceae</taxon>
        <taxon>Cupriavidus</taxon>
    </lineage>
</organism>
<proteinExistence type="predicted"/>
<dbReference type="AlphaFoldDB" id="A0A375IW83"/>
<dbReference type="EMBL" id="OVTA01000008">
    <property type="protein sequence ID" value="SPR96858.1"/>
    <property type="molecule type" value="Genomic_DNA"/>
</dbReference>
<accession>A0A375IW83</accession>
<evidence type="ECO:0000313" key="3">
    <source>
        <dbReference type="Proteomes" id="UP000256805"/>
    </source>
</evidence>
<evidence type="ECO:0000256" key="1">
    <source>
        <dbReference type="SAM" id="MobiDB-lite"/>
    </source>
</evidence>
<sequence length="93" mass="10616">MHIVRCHQDEKAVWQGAPRHRAQHLCHRRQGHPATRPARHQGTQPRRRSAGDRARPLTHRQRAVARNGFDPDAPWQTLADPIAKPKAFGYIGP</sequence>
<protein>
    <submittedName>
        <fullName evidence="2">Uncharacterized protein</fullName>
    </submittedName>
</protein>
<feature type="region of interest" description="Disordered" evidence="1">
    <location>
        <begin position="26"/>
        <end position="77"/>
    </location>
</feature>